<evidence type="ECO:0000313" key="3">
    <source>
        <dbReference type="Proteomes" id="UP000482960"/>
    </source>
</evidence>
<keyword evidence="3" id="KW-1185">Reference proteome</keyword>
<name>A0A6V8LI36_9ACTN</name>
<dbReference type="EMBL" id="BLPG01000002">
    <property type="protein sequence ID" value="GFJ95844.1"/>
    <property type="molecule type" value="Genomic_DNA"/>
</dbReference>
<keyword evidence="1" id="KW-0472">Membrane</keyword>
<keyword evidence="1" id="KW-0812">Transmembrane</keyword>
<protein>
    <submittedName>
        <fullName evidence="2">Uncharacterized protein</fullName>
    </submittedName>
</protein>
<comment type="caution">
    <text evidence="2">The sequence shown here is derived from an EMBL/GenBank/DDBJ whole genome shotgun (WGS) entry which is preliminary data.</text>
</comment>
<gene>
    <name evidence="2" type="ORF">Prum_094860</name>
</gene>
<dbReference type="Proteomes" id="UP000482960">
    <property type="component" value="Unassembled WGS sequence"/>
</dbReference>
<evidence type="ECO:0000256" key="1">
    <source>
        <dbReference type="SAM" id="Phobius"/>
    </source>
</evidence>
<dbReference type="AlphaFoldDB" id="A0A6V8LI36"/>
<proteinExistence type="predicted"/>
<evidence type="ECO:0000313" key="2">
    <source>
        <dbReference type="EMBL" id="GFJ95844.1"/>
    </source>
</evidence>
<keyword evidence="1" id="KW-1133">Transmembrane helix</keyword>
<organism evidence="2 3">
    <name type="scientific">Phytohabitans rumicis</name>
    <dbReference type="NCBI Taxonomy" id="1076125"/>
    <lineage>
        <taxon>Bacteria</taxon>
        <taxon>Bacillati</taxon>
        <taxon>Actinomycetota</taxon>
        <taxon>Actinomycetes</taxon>
        <taxon>Micromonosporales</taxon>
        <taxon>Micromonosporaceae</taxon>
    </lineage>
</organism>
<sequence>MKRRLWALAALLGAVLAVAGWIVYLATIGLDRADQLSSVVGAILAAVVGVAGLVVAFRTWPRGRIEPPAGAGGEVPPAAPVQINQASGAATMFSVQGGDLIIGEPGPSDER</sequence>
<reference evidence="2 3" key="2">
    <citation type="submission" date="2020-03" db="EMBL/GenBank/DDBJ databases">
        <authorList>
            <person name="Ichikawa N."/>
            <person name="Kimura A."/>
            <person name="Kitahashi Y."/>
            <person name="Uohara A."/>
        </authorList>
    </citation>
    <scope>NUCLEOTIDE SEQUENCE [LARGE SCALE GENOMIC DNA]</scope>
    <source>
        <strain evidence="2 3">NBRC 108638</strain>
    </source>
</reference>
<reference evidence="2 3" key="1">
    <citation type="submission" date="2020-03" db="EMBL/GenBank/DDBJ databases">
        <title>Whole genome shotgun sequence of Phytohabitans rumicis NBRC 108638.</title>
        <authorList>
            <person name="Komaki H."/>
            <person name="Tamura T."/>
        </authorList>
    </citation>
    <scope>NUCLEOTIDE SEQUENCE [LARGE SCALE GENOMIC DNA]</scope>
    <source>
        <strain evidence="2 3">NBRC 108638</strain>
    </source>
</reference>
<dbReference type="RefSeq" id="WP_173085219.1">
    <property type="nucleotide sequence ID" value="NZ_BAABJB010000019.1"/>
</dbReference>
<accession>A0A6V8LI36</accession>
<feature type="transmembrane region" description="Helical" evidence="1">
    <location>
        <begin position="36"/>
        <end position="57"/>
    </location>
</feature>